<name>A0A162MAJ3_9FIRM</name>
<keyword evidence="3" id="KW-0597">Phosphoprotein</keyword>
<protein>
    <recommendedName>
        <fullName evidence="2">histidine kinase</fullName>
        <ecNumber evidence="2">2.7.13.3</ecNumber>
    </recommendedName>
</protein>
<evidence type="ECO:0000256" key="4">
    <source>
        <dbReference type="ARBA" id="ARBA00022679"/>
    </source>
</evidence>
<dbReference type="SUPFAM" id="SSF55874">
    <property type="entry name" value="ATPase domain of HSP90 chaperone/DNA topoisomerase II/histidine kinase"/>
    <property type="match status" value="1"/>
</dbReference>
<evidence type="ECO:0000313" key="11">
    <source>
        <dbReference type="Proteomes" id="UP000075737"/>
    </source>
</evidence>
<dbReference type="GO" id="GO:0005524">
    <property type="term" value="F:ATP binding"/>
    <property type="evidence" value="ECO:0007669"/>
    <property type="project" value="UniProtKB-KW"/>
</dbReference>
<organism evidence="10 11">
    <name type="scientific">Thermovenabulum gondwanense</name>
    <dbReference type="NCBI Taxonomy" id="520767"/>
    <lineage>
        <taxon>Bacteria</taxon>
        <taxon>Bacillati</taxon>
        <taxon>Bacillota</taxon>
        <taxon>Clostridia</taxon>
        <taxon>Thermosediminibacterales</taxon>
        <taxon>Thermosediminibacteraceae</taxon>
        <taxon>Thermovenabulum</taxon>
    </lineage>
</organism>
<dbReference type="PRINTS" id="PR00344">
    <property type="entry name" value="BCTRLSENSOR"/>
</dbReference>
<dbReference type="AlphaFoldDB" id="A0A162MAJ3"/>
<dbReference type="PROSITE" id="PS50109">
    <property type="entry name" value="HIS_KIN"/>
    <property type="match status" value="1"/>
</dbReference>
<keyword evidence="5" id="KW-0547">Nucleotide-binding</keyword>
<dbReference type="PANTHER" id="PTHR43065:SF10">
    <property type="entry name" value="PEROXIDE STRESS-ACTIVATED HISTIDINE KINASE MAK3"/>
    <property type="match status" value="1"/>
</dbReference>
<keyword evidence="7" id="KW-0067">ATP-binding</keyword>
<evidence type="ECO:0000259" key="9">
    <source>
        <dbReference type="PROSITE" id="PS50109"/>
    </source>
</evidence>
<keyword evidence="11" id="KW-1185">Reference proteome</keyword>
<dbReference type="STRING" id="520767.ATZ99_18560"/>
<evidence type="ECO:0000256" key="3">
    <source>
        <dbReference type="ARBA" id="ARBA00022553"/>
    </source>
</evidence>
<gene>
    <name evidence="10" type="primary">cqsS</name>
    <name evidence="10" type="ORF">ATZ99_18560</name>
</gene>
<evidence type="ECO:0000256" key="6">
    <source>
        <dbReference type="ARBA" id="ARBA00022777"/>
    </source>
</evidence>
<dbReference type="EC" id="2.7.13.3" evidence="2"/>
<dbReference type="InterPro" id="IPR004358">
    <property type="entry name" value="Sig_transdc_His_kin-like_C"/>
</dbReference>
<dbReference type="EMBL" id="LOHZ01000040">
    <property type="protein sequence ID" value="KYO64798.1"/>
    <property type="molecule type" value="Genomic_DNA"/>
</dbReference>
<dbReference type="GO" id="GO:0004673">
    <property type="term" value="F:protein histidine kinase activity"/>
    <property type="evidence" value="ECO:0007669"/>
    <property type="project" value="UniProtKB-EC"/>
</dbReference>
<dbReference type="Proteomes" id="UP000075737">
    <property type="component" value="Unassembled WGS sequence"/>
</dbReference>
<evidence type="ECO:0000313" key="10">
    <source>
        <dbReference type="EMBL" id="KYO64798.1"/>
    </source>
</evidence>
<comment type="caution">
    <text evidence="10">The sequence shown here is derived from an EMBL/GenBank/DDBJ whole genome shotgun (WGS) entry which is preliminary data.</text>
</comment>
<proteinExistence type="predicted"/>
<dbReference type="InterPro" id="IPR005467">
    <property type="entry name" value="His_kinase_dom"/>
</dbReference>
<evidence type="ECO:0000256" key="2">
    <source>
        <dbReference type="ARBA" id="ARBA00012438"/>
    </source>
</evidence>
<keyword evidence="4 10" id="KW-0808">Transferase</keyword>
<keyword evidence="6 10" id="KW-0418">Kinase</keyword>
<reference evidence="10 11" key="1">
    <citation type="submission" date="2015-12" db="EMBL/GenBank/DDBJ databases">
        <title>Draft genome of Thermovenabulum gondwanense isolated from a red thermophilic microbial mat colonisisng an outflow channel of a bore well.</title>
        <authorList>
            <person name="Patel B.K."/>
        </authorList>
    </citation>
    <scope>NUCLEOTIDE SEQUENCE [LARGE SCALE GENOMIC DNA]</scope>
    <source>
        <strain evidence="10 11">R270</strain>
    </source>
</reference>
<dbReference type="Pfam" id="PF02518">
    <property type="entry name" value="HATPase_c"/>
    <property type="match status" value="1"/>
</dbReference>
<comment type="catalytic activity">
    <reaction evidence="1">
        <text>ATP + protein L-histidine = ADP + protein N-phospho-L-histidine.</text>
        <dbReference type="EC" id="2.7.13.3"/>
    </reaction>
</comment>
<dbReference type="InterPro" id="IPR003594">
    <property type="entry name" value="HATPase_dom"/>
</dbReference>
<dbReference type="InterPro" id="IPR036890">
    <property type="entry name" value="HATPase_C_sf"/>
</dbReference>
<accession>A0A162MAJ3</accession>
<feature type="domain" description="Histidine kinase" evidence="9">
    <location>
        <begin position="1"/>
        <end position="101"/>
    </location>
</feature>
<keyword evidence="8" id="KW-0902">Two-component regulatory system</keyword>
<dbReference type="Gene3D" id="3.30.565.10">
    <property type="entry name" value="Histidine kinase-like ATPase, C-terminal domain"/>
    <property type="match status" value="1"/>
</dbReference>
<evidence type="ECO:0000256" key="8">
    <source>
        <dbReference type="ARBA" id="ARBA00023012"/>
    </source>
</evidence>
<sequence>MHILDIVENSINAGATRVKISIKEESKRNLMTITIADNGKGMDEDTLKKVVDPFFTTRTTRRVGLGIPLFAQAAKMAGGDLKITSKIGMGTKVEATFIKNHIDLQPLGNMADTLVTLCALYPHVEFIYEHSVDDKIFIFDTGEVKKRLKDVPINHPLVLEFIKDYVDSNLKSILEV</sequence>
<dbReference type="GO" id="GO:0000160">
    <property type="term" value="P:phosphorelay signal transduction system"/>
    <property type="evidence" value="ECO:0007669"/>
    <property type="project" value="UniProtKB-KW"/>
</dbReference>
<evidence type="ECO:0000256" key="7">
    <source>
        <dbReference type="ARBA" id="ARBA00022840"/>
    </source>
</evidence>
<evidence type="ECO:0000256" key="5">
    <source>
        <dbReference type="ARBA" id="ARBA00022741"/>
    </source>
</evidence>
<dbReference type="SMART" id="SM00387">
    <property type="entry name" value="HATPase_c"/>
    <property type="match status" value="1"/>
</dbReference>
<dbReference type="PANTHER" id="PTHR43065">
    <property type="entry name" value="SENSOR HISTIDINE KINASE"/>
    <property type="match status" value="1"/>
</dbReference>
<evidence type="ECO:0000256" key="1">
    <source>
        <dbReference type="ARBA" id="ARBA00000085"/>
    </source>
</evidence>